<evidence type="ECO:0000256" key="1">
    <source>
        <dbReference type="SAM" id="MobiDB-lite"/>
    </source>
</evidence>
<organism evidence="2 3">
    <name type="scientific">Zootermopsis nevadensis</name>
    <name type="common">Dampwood termite</name>
    <dbReference type="NCBI Taxonomy" id="136037"/>
    <lineage>
        <taxon>Eukaryota</taxon>
        <taxon>Metazoa</taxon>
        <taxon>Ecdysozoa</taxon>
        <taxon>Arthropoda</taxon>
        <taxon>Hexapoda</taxon>
        <taxon>Insecta</taxon>
        <taxon>Pterygota</taxon>
        <taxon>Neoptera</taxon>
        <taxon>Polyneoptera</taxon>
        <taxon>Dictyoptera</taxon>
        <taxon>Blattodea</taxon>
        <taxon>Blattoidea</taxon>
        <taxon>Termitoidae</taxon>
        <taxon>Termopsidae</taxon>
        <taxon>Zootermopsis</taxon>
    </lineage>
</organism>
<dbReference type="OrthoDB" id="10064600at2759"/>
<name>A0A067QK70_ZOONE</name>
<protein>
    <submittedName>
        <fullName evidence="2">Uncharacterized protein</fullName>
    </submittedName>
</protein>
<feature type="compositionally biased region" description="Low complexity" evidence="1">
    <location>
        <begin position="320"/>
        <end position="336"/>
    </location>
</feature>
<dbReference type="InParanoid" id="A0A067QK70"/>
<feature type="region of interest" description="Disordered" evidence="1">
    <location>
        <begin position="211"/>
        <end position="336"/>
    </location>
</feature>
<feature type="compositionally biased region" description="Polar residues" evidence="1">
    <location>
        <begin position="9"/>
        <end position="27"/>
    </location>
</feature>
<sequence>MNADDGMNGESSPSKVGQSREGLNNSPKHSDCGKHCSLAVGGARPKVRNLVCNIPNGIRPHLADDSAKVNNNVLPIENLELQLDDTNASSSGINKLHNGINMNCANGVENTNGIHNNVNYHAAVDKCPLKVRNCSNRSNNLDHLTKSNSCYHPELQHSVTRRWDETDDSSSDTGNEGEDGLSSDECCIYTYKGDQLADLPSSFFTLDVLTRGGEQGEGPRREDGDVEVGNGDGNGGSSSPEMDFLEMDFDPGPSCEQDSEEDSDCCEIRDEEVTEVYPGHAPEPKLEMDCQADSRGHNDVGVTSHDDHRNISASVVSACSSPEEQPVAQSSPPQQQPWVNVVAGSSSTIVQRSAGFWPRRDSWGHHCTSGDLCSPGEASDLENETWGETLMMWNSSNARVLNEGTLVDTRKHTLHSALYHCIMAKRLVLDKQASLSDGDESNTEGRLDDGPEQAQCSLERTMIWSEQEACVKQVTQISTSACGATAVVNVLLACNIPFCLDRVKEGVNTRLRAESAPLPEYLFSRSVAGASHVDIIRGLERASEGSLYGRFFSMHPDCVISLTRWLSYWMKKGAVPIATLNLQNGIAPGNPVPDAWHHQMVFGVGPRGVYLTNPVECVSEAALWPQLCSPSVLMVRRSDVLARWNCHTNLLPLMSHPDHRWKKMNVLGQVVNIIRESTCTCVQTQGWVVTQHVTIPAAYSSGITLVIRRESPGYEELRNAPELLHLQQQR</sequence>
<dbReference type="eggNOG" id="ENOG502RY1E">
    <property type="taxonomic scope" value="Eukaryota"/>
</dbReference>
<feature type="compositionally biased region" description="Acidic residues" evidence="1">
    <location>
        <begin position="257"/>
        <end position="274"/>
    </location>
</feature>
<dbReference type="AlphaFoldDB" id="A0A067QK70"/>
<dbReference type="OMA" id="LHYWISK"/>
<reference evidence="2 3" key="1">
    <citation type="journal article" date="2014" name="Nat. Commun.">
        <title>Molecular traces of alternative social organization in a termite genome.</title>
        <authorList>
            <person name="Terrapon N."/>
            <person name="Li C."/>
            <person name="Robertson H.M."/>
            <person name="Ji L."/>
            <person name="Meng X."/>
            <person name="Booth W."/>
            <person name="Chen Z."/>
            <person name="Childers C.P."/>
            <person name="Glastad K.M."/>
            <person name="Gokhale K."/>
            <person name="Gowin J."/>
            <person name="Gronenberg W."/>
            <person name="Hermansen R.A."/>
            <person name="Hu H."/>
            <person name="Hunt B.G."/>
            <person name="Huylmans A.K."/>
            <person name="Khalil S.M."/>
            <person name="Mitchell R.D."/>
            <person name="Munoz-Torres M.C."/>
            <person name="Mustard J.A."/>
            <person name="Pan H."/>
            <person name="Reese J.T."/>
            <person name="Scharf M.E."/>
            <person name="Sun F."/>
            <person name="Vogel H."/>
            <person name="Xiao J."/>
            <person name="Yang W."/>
            <person name="Yang Z."/>
            <person name="Yang Z."/>
            <person name="Zhou J."/>
            <person name="Zhu J."/>
            <person name="Brent C.S."/>
            <person name="Elsik C.G."/>
            <person name="Goodisman M.A."/>
            <person name="Liberles D.A."/>
            <person name="Roe R.M."/>
            <person name="Vargo E.L."/>
            <person name="Vilcinskas A."/>
            <person name="Wang J."/>
            <person name="Bornberg-Bauer E."/>
            <person name="Korb J."/>
            <person name="Zhang G."/>
            <person name="Liebig J."/>
        </authorList>
    </citation>
    <scope>NUCLEOTIDE SEQUENCE [LARGE SCALE GENOMIC DNA]</scope>
    <source>
        <tissue evidence="2">Whole organism</tissue>
    </source>
</reference>
<accession>A0A067QK70</accession>
<evidence type="ECO:0000313" key="2">
    <source>
        <dbReference type="EMBL" id="KDR09307.1"/>
    </source>
</evidence>
<feature type="compositionally biased region" description="Acidic residues" evidence="1">
    <location>
        <begin position="165"/>
        <end position="181"/>
    </location>
</feature>
<feature type="region of interest" description="Disordered" evidence="1">
    <location>
        <begin position="1"/>
        <end position="31"/>
    </location>
</feature>
<gene>
    <name evidence="2" type="ORF">L798_00988</name>
</gene>
<evidence type="ECO:0000313" key="3">
    <source>
        <dbReference type="Proteomes" id="UP000027135"/>
    </source>
</evidence>
<dbReference type="EMBL" id="KK853253">
    <property type="protein sequence ID" value="KDR09307.1"/>
    <property type="molecule type" value="Genomic_DNA"/>
</dbReference>
<proteinExistence type="predicted"/>
<feature type="region of interest" description="Disordered" evidence="1">
    <location>
        <begin position="161"/>
        <end position="181"/>
    </location>
</feature>
<feature type="compositionally biased region" description="Basic and acidic residues" evidence="1">
    <location>
        <begin position="282"/>
        <end position="310"/>
    </location>
</feature>
<dbReference type="Proteomes" id="UP000027135">
    <property type="component" value="Unassembled WGS sequence"/>
</dbReference>
<keyword evidence="3" id="KW-1185">Reference proteome</keyword>